<dbReference type="Gene3D" id="3.90.79.10">
    <property type="entry name" value="Nucleoside Triphosphate Pyrophosphohydrolase"/>
    <property type="match status" value="1"/>
</dbReference>
<name>A0AAE3ACW2_9FIRM</name>
<organism evidence="2 3">
    <name type="scientific">Hominiventricola filiformis</name>
    <dbReference type="NCBI Taxonomy" id="2885352"/>
    <lineage>
        <taxon>Bacteria</taxon>
        <taxon>Bacillati</taxon>
        <taxon>Bacillota</taxon>
        <taxon>Clostridia</taxon>
        <taxon>Lachnospirales</taxon>
        <taxon>Lachnospiraceae</taxon>
        <taxon>Hominiventricola</taxon>
    </lineage>
</organism>
<gene>
    <name evidence="2" type="ORF">LKD36_16350</name>
</gene>
<dbReference type="CDD" id="cd04692">
    <property type="entry name" value="NUDIX_Hydrolase"/>
    <property type="match status" value="1"/>
</dbReference>
<dbReference type="InterPro" id="IPR015797">
    <property type="entry name" value="NUDIX_hydrolase-like_dom_sf"/>
</dbReference>
<evidence type="ECO:0000313" key="3">
    <source>
        <dbReference type="Proteomes" id="UP001198220"/>
    </source>
</evidence>
<dbReference type="EMBL" id="JAJEPS010000028">
    <property type="protein sequence ID" value="MCC2127718.1"/>
    <property type="molecule type" value="Genomic_DNA"/>
</dbReference>
<dbReference type="SUPFAM" id="SSF55811">
    <property type="entry name" value="Nudix"/>
    <property type="match status" value="1"/>
</dbReference>
<proteinExistence type="predicted"/>
<dbReference type="AlphaFoldDB" id="A0AAE3ACW2"/>
<reference evidence="2 3" key="1">
    <citation type="submission" date="2021-10" db="EMBL/GenBank/DDBJ databases">
        <title>Anaerobic single-cell dispensing facilitates the cultivation of human gut bacteria.</title>
        <authorList>
            <person name="Afrizal A."/>
        </authorList>
    </citation>
    <scope>NUCLEOTIDE SEQUENCE [LARGE SCALE GENOMIC DNA]</scope>
    <source>
        <strain evidence="2 3">CLA-AA-H276</strain>
    </source>
</reference>
<feature type="domain" description="Nudix hydrolase" evidence="1">
    <location>
        <begin position="29"/>
        <end position="175"/>
    </location>
</feature>
<dbReference type="RefSeq" id="WP_308460287.1">
    <property type="nucleotide sequence ID" value="NZ_JAJEPS010000028.1"/>
</dbReference>
<dbReference type="PROSITE" id="PS51462">
    <property type="entry name" value="NUDIX"/>
    <property type="match status" value="1"/>
</dbReference>
<dbReference type="Pfam" id="PF00293">
    <property type="entry name" value="NUDIX"/>
    <property type="match status" value="1"/>
</dbReference>
<dbReference type="GO" id="GO:0005737">
    <property type="term" value="C:cytoplasm"/>
    <property type="evidence" value="ECO:0007669"/>
    <property type="project" value="TreeGrafter"/>
</dbReference>
<evidence type="ECO:0000313" key="2">
    <source>
        <dbReference type="EMBL" id="MCC2127718.1"/>
    </source>
</evidence>
<dbReference type="GO" id="GO:0004452">
    <property type="term" value="F:isopentenyl-diphosphate delta-isomerase activity"/>
    <property type="evidence" value="ECO:0007669"/>
    <property type="project" value="TreeGrafter"/>
</dbReference>
<dbReference type="GO" id="GO:0009240">
    <property type="term" value="P:isopentenyl diphosphate biosynthetic process"/>
    <property type="evidence" value="ECO:0007669"/>
    <property type="project" value="TreeGrafter"/>
</dbReference>
<protein>
    <submittedName>
        <fullName evidence="2">NUDIX domain-containing protein</fullName>
    </submittedName>
</protein>
<dbReference type="PANTHER" id="PTHR10885">
    <property type="entry name" value="ISOPENTENYL-DIPHOSPHATE DELTA-ISOMERASE"/>
    <property type="match status" value="1"/>
</dbReference>
<dbReference type="InterPro" id="IPR000086">
    <property type="entry name" value="NUDIX_hydrolase_dom"/>
</dbReference>
<dbReference type="PANTHER" id="PTHR10885:SF20">
    <property type="entry name" value="NUDIX HYDROLASE DOMAIN-CONTAINING PROTEIN"/>
    <property type="match status" value="1"/>
</dbReference>
<keyword evidence="3" id="KW-1185">Reference proteome</keyword>
<accession>A0AAE3ACW2</accession>
<evidence type="ECO:0000259" key="1">
    <source>
        <dbReference type="PROSITE" id="PS51462"/>
    </source>
</evidence>
<sequence>MAEYLDVIDDNGNLTGETVAREVAHRDGIRHRTSHLWLLRKKDGALQILLQKRSADKPSFPNCYDISSAGHIPAGGEFASSALRELKEELGITAEEKDLIVCGDRNVVWDCVFQGKPFHDRQISRVFIMRCDLEEDQFHIDPVEVDSVRWMDFEKCIHGVEQNTFLNCISLEELQMVRKKLSEKEKMW</sequence>
<dbReference type="Proteomes" id="UP001198220">
    <property type="component" value="Unassembled WGS sequence"/>
</dbReference>
<comment type="caution">
    <text evidence="2">The sequence shown here is derived from an EMBL/GenBank/DDBJ whole genome shotgun (WGS) entry which is preliminary data.</text>
</comment>